<gene>
    <name evidence="2" type="ORF">TCNE_LOCUS19110</name>
</gene>
<feature type="region of interest" description="Disordered" evidence="1">
    <location>
        <begin position="18"/>
        <end position="48"/>
    </location>
</feature>
<protein>
    <submittedName>
        <fullName evidence="4">DUF4113 domain-containing protein</fullName>
    </submittedName>
</protein>
<dbReference type="AlphaFoldDB" id="A0A183VEE0"/>
<proteinExistence type="predicted"/>
<accession>A0A183VEE0</accession>
<feature type="compositionally biased region" description="Basic and acidic residues" evidence="1">
    <location>
        <begin position="18"/>
        <end position="47"/>
    </location>
</feature>
<organism evidence="3 4">
    <name type="scientific">Toxocara canis</name>
    <name type="common">Canine roundworm</name>
    <dbReference type="NCBI Taxonomy" id="6265"/>
    <lineage>
        <taxon>Eukaryota</taxon>
        <taxon>Metazoa</taxon>
        <taxon>Ecdysozoa</taxon>
        <taxon>Nematoda</taxon>
        <taxon>Chromadorea</taxon>
        <taxon>Rhabditida</taxon>
        <taxon>Spirurina</taxon>
        <taxon>Ascaridomorpha</taxon>
        <taxon>Ascaridoidea</taxon>
        <taxon>Toxocaridae</taxon>
        <taxon>Toxocara</taxon>
    </lineage>
</organism>
<evidence type="ECO:0000313" key="2">
    <source>
        <dbReference type="EMBL" id="VDM50431.1"/>
    </source>
</evidence>
<evidence type="ECO:0000313" key="3">
    <source>
        <dbReference type="Proteomes" id="UP000050794"/>
    </source>
</evidence>
<keyword evidence="3" id="KW-1185">Reference proteome</keyword>
<evidence type="ECO:0000313" key="4">
    <source>
        <dbReference type="WBParaSite" id="TCNE_0001911401-mRNA-1"/>
    </source>
</evidence>
<name>A0A183VEE0_TOXCA</name>
<reference evidence="4" key="1">
    <citation type="submission" date="2016-06" db="UniProtKB">
        <authorList>
            <consortium name="WormBaseParasite"/>
        </authorList>
    </citation>
    <scope>IDENTIFICATION</scope>
</reference>
<evidence type="ECO:0000256" key="1">
    <source>
        <dbReference type="SAM" id="MobiDB-lite"/>
    </source>
</evidence>
<sequence length="73" mass="8276">MELKKTDRTISYDMAPCERRSASMDSVKQRDSPIAHAEHPDRRDAPKAARRCGLYCARNVQTTRARSSSLLIV</sequence>
<dbReference type="WBParaSite" id="TCNE_0001911401-mRNA-1">
    <property type="protein sequence ID" value="TCNE_0001911401-mRNA-1"/>
    <property type="gene ID" value="TCNE_0001911401"/>
</dbReference>
<dbReference type="EMBL" id="UYWY01026393">
    <property type="protein sequence ID" value="VDM50431.1"/>
    <property type="molecule type" value="Genomic_DNA"/>
</dbReference>
<reference evidence="2 3" key="2">
    <citation type="submission" date="2018-11" db="EMBL/GenBank/DDBJ databases">
        <authorList>
            <consortium name="Pathogen Informatics"/>
        </authorList>
    </citation>
    <scope>NUCLEOTIDE SEQUENCE [LARGE SCALE GENOMIC DNA]</scope>
</reference>
<dbReference type="Proteomes" id="UP000050794">
    <property type="component" value="Unassembled WGS sequence"/>
</dbReference>